<gene>
    <name evidence="3" type="ORF">SAMN05216258_111144</name>
</gene>
<evidence type="ECO:0000256" key="1">
    <source>
        <dbReference type="ARBA" id="ARBA00006484"/>
    </source>
</evidence>
<dbReference type="Gene3D" id="3.40.50.720">
    <property type="entry name" value="NAD(P)-binding Rossmann-like Domain"/>
    <property type="match status" value="1"/>
</dbReference>
<evidence type="ECO:0000313" key="3">
    <source>
        <dbReference type="EMBL" id="SFI97419.1"/>
    </source>
</evidence>
<organism evidence="3 4">
    <name type="scientific">Albimonas pacifica</name>
    <dbReference type="NCBI Taxonomy" id="1114924"/>
    <lineage>
        <taxon>Bacteria</taxon>
        <taxon>Pseudomonadati</taxon>
        <taxon>Pseudomonadota</taxon>
        <taxon>Alphaproteobacteria</taxon>
        <taxon>Rhodobacterales</taxon>
        <taxon>Paracoccaceae</taxon>
        <taxon>Albimonas</taxon>
    </lineage>
</organism>
<evidence type="ECO:0008006" key="5">
    <source>
        <dbReference type="Google" id="ProtNLM"/>
    </source>
</evidence>
<dbReference type="PRINTS" id="PR00081">
    <property type="entry name" value="GDHRDH"/>
</dbReference>
<evidence type="ECO:0000256" key="2">
    <source>
        <dbReference type="ARBA" id="ARBA00023002"/>
    </source>
</evidence>
<dbReference type="InterPro" id="IPR002347">
    <property type="entry name" value="SDR_fam"/>
</dbReference>
<protein>
    <recommendedName>
        <fullName evidence="5">Short-chain dehydrogenase</fullName>
    </recommendedName>
</protein>
<dbReference type="GO" id="GO:0016491">
    <property type="term" value="F:oxidoreductase activity"/>
    <property type="evidence" value="ECO:0007669"/>
    <property type="project" value="UniProtKB-KW"/>
</dbReference>
<dbReference type="Proteomes" id="UP000199377">
    <property type="component" value="Unassembled WGS sequence"/>
</dbReference>
<dbReference type="STRING" id="1114924.SAMN05216258_111144"/>
<dbReference type="OrthoDB" id="335726at2"/>
<name>A0A1I3MKA3_9RHOB</name>
<accession>A0A1I3MKA3</accession>
<dbReference type="AlphaFoldDB" id="A0A1I3MKA3"/>
<dbReference type="RefSeq" id="WP_092864166.1">
    <property type="nucleotide sequence ID" value="NZ_FOQH01000011.1"/>
</dbReference>
<evidence type="ECO:0000313" key="4">
    <source>
        <dbReference type="Proteomes" id="UP000199377"/>
    </source>
</evidence>
<keyword evidence="4" id="KW-1185">Reference proteome</keyword>
<dbReference type="PANTHER" id="PTHR43669">
    <property type="entry name" value="5-KETO-D-GLUCONATE 5-REDUCTASE"/>
    <property type="match status" value="1"/>
</dbReference>
<reference evidence="3 4" key="1">
    <citation type="submission" date="2016-10" db="EMBL/GenBank/DDBJ databases">
        <authorList>
            <person name="de Groot N.N."/>
        </authorList>
    </citation>
    <scope>NUCLEOTIDE SEQUENCE [LARGE SCALE GENOMIC DNA]</scope>
    <source>
        <strain evidence="3 4">CGMCC 1.11030</strain>
    </source>
</reference>
<dbReference type="EMBL" id="FOQH01000011">
    <property type="protein sequence ID" value="SFI97419.1"/>
    <property type="molecule type" value="Genomic_DNA"/>
</dbReference>
<dbReference type="InterPro" id="IPR036291">
    <property type="entry name" value="NAD(P)-bd_dom_sf"/>
</dbReference>
<sequence>MTDAPDLRPALILGAGSDIGRETARLLAAKGRPIQLAGRRPEALARDAADIAARHGVPVTTHAWDATDLAAAGAFLDGLPEMPGIVLCAVGLLGDQEETQDDAEAIARIVATNFTGPAAMLEAAAARLSRLPGKTAVVGIGSVAGDRGRARNYWYGAAKAGFATMLSGLRQRYAATDLLVTLVRPGFVATAMTEGMDLPGPLVISAEQQAKLIVEGVEKRRHHVIHWKWALLMSVIRNLPEAVFLKTRF</sequence>
<dbReference type="PANTHER" id="PTHR43669:SF6">
    <property type="entry name" value="DECAPRENYLPHOSPHORYL-2-KETO-BETA-D-ERYTHRO-PENTOSE REDUCTASE"/>
    <property type="match status" value="1"/>
</dbReference>
<dbReference type="Pfam" id="PF00106">
    <property type="entry name" value="adh_short"/>
    <property type="match status" value="1"/>
</dbReference>
<proteinExistence type="inferred from homology"/>
<comment type="similarity">
    <text evidence="1">Belongs to the short-chain dehydrogenases/reductases (SDR) family.</text>
</comment>
<dbReference type="SUPFAM" id="SSF51735">
    <property type="entry name" value="NAD(P)-binding Rossmann-fold domains"/>
    <property type="match status" value="1"/>
</dbReference>
<keyword evidence="2" id="KW-0560">Oxidoreductase</keyword>